<dbReference type="GeneID" id="30320728"/>
<dbReference type="InterPro" id="IPR036388">
    <property type="entry name" value="WH-like_DNA-bd_sf"/>
</dbReference>
<organism evidence="1 2">
    <name type="scientific">Serratia fonticola</name>
    <dbReference type="NCBI Taxonomy" id="47917"/>
    <lineage>
        <taxon>Bacteria</taxon>
        <taxon>Pseudomonadati</taxon>
        <taxon>Pseudomonadota</taxon>
        <taxon>Gammaproteobacteria</taxon>
        <taxon>Enterobacterales</taxon>
        <taxon>Yersiniaceae</taxon>
        <taxon>Serratia</taxon>
    </lineage>
</organism>
<sequence length="255" mass="28895">MIPSERRDFIYRYVHEYQLVTIVALAELMSVSHMTVRRDIHQLEEEGKVISVSGGVRLSDALRQELAYKEKAQLHHRQKRAIGKYAAELVEDGQVVYLDAGTTSFEIARQLAERFNLTVVTNDFSIIQHLMNRPQLNLFHTGGRIDQRNYSCVGSCAAMLLRTLNIDVAFISTSSWDLEHGLSTPHEEKVLVKQALLDVARRKVLVSDSSKYGKYGMFRVCSLAALDDIICDAALPPETQQQLQERGVRLHSINL</sequence>
<dbReference type="InterPro" id="IPR036390">
    <property type="entry name" value="WH_DNA-bd_sf"/>
</dbReference>
<dbReference type="SMART" id="SM01134">
    <property type="entry name" value="DeoRC"/>
    <property type="match status" value="1"/>
</dbReference>
<dbReference type="PRINTS" id="PR00037">
    <property type="entry name" value="HTHLACR"/>
</dbReference>
<dbReference type="Pfam" id="PF08220">
    <property type="entry name" value="HTH_DeoR"/>
    <property type="match status" value="1"/>
</dbReference>
<dbReference type="InterPro" id="IPR050313">
    <property type="entry name" value="Carb_Metab_HTH_regulators"/>
</dbReference>
<dbReference type="PANTHER" id="PTHR30363">
    <property type="entry name" value="HTH-TYPE TRANSCRIPTIONAL REGULATOR SRLR-RELATED"/>
    <property type="match status" value="1"/>
</dbReference>
<protein>
    <submittedName>
        <fullName evidence="1">HTH-type transcriptional repressor glcR</fullName>
    </submittedName>
</protein>
<dbReference type="InterPro" id="IPR037171">
    <property type="entry name" value="NagB/RpiA_transferase-like"/>
</dbReference>
<dbReference type="PROSITE" id="PS51000">
    <property type="entry name" value="HTH_DEOR_2"/>
    <property type="match status" value="1"/>
</dbReference>
<dbReference type="SUPFAM" id="SSF100950">
    <property type="entry name" value="NagB/RpiA/CoA transferase-like"/>
    <property type="match status" value="1"/>
</dbReference>
<dbReference type="InterPro" id="IPR001034">
    <property type="entry name" value="DeoR_HTH"/>
</dbReference>
<dbReference type="PANTHER" id="PTHR30363:SF58">
    <property type="entry name" value="REGULATORY PROTEIN, DEOR FAMILY"/>
    <property type="match status" value="1"/>
</dbReference>
<dbReference type="Pfam" id="PF00455">
    <property type="entry name" value="DeoRC"/>
    <property type="match status" value="1"/>
</dbReference>
<reference evidence="1 2" key="1">
    <citation type="submission" date="2018-12" db="EMBL/GenBank/DDBJ databases">
        <authorList>
            <consortium name="Pathogen Informatics"/>
        </authorList>
    </citation>
    <scope>NUCLEOTIDE SEQUENCE [LARGE SCALE GENOMIC DNA]</scope>
    <source>
        <strain evidence="1 2">NCTC13193</strain>
    </source>
</reference>
<dbReference type="Gene3D" id="3.40.50.1360">
    <property type="match status" value="1"/>
</dbReference>
<dbReference type="AlphaFoldDB" id="A0A0F7HBF3"/>
<dbReference type="PROSITE" id="PS00894">
    <property type="entry name" value="HTH_DEOR_1"/>
    <property type="match status" value="1"/>
</dbReference>
<dbReference type="Proteomes" id="UP000270487">
    <property type="component" value="Chromosome"/>
</dbReference>
<dbReference type="RefSeq" id="WP_024484720.1">
    <property type="nucleotide sequence ID" value="NZ_CAMISF010000008.1"/>
</dbReference>
<dbReference type="EMBL" id="LR134492">
    <property type="protein sequence ID" value="VEI63134.1"/>
    <property type="molecule type" value="Genomic_DNA"/>
</dbReference>
<dbReference type="SMART" id="SM00420">
    <property type="entry name" value="HTH_DEOR"/>
    <property type="match status" value="1"/>
</dbReference>
<dbReference type="InterPro" id="IPR018356">
    <property type="entry name" value="Tscrpt_reg_HTH_DeoR_CS"/>
</dbReference>
<evidence type="ECO:0000313" key="2">
    <source>
        <dbReference type="Proteomes" id="UP000270487"/>
    </source>
</evidence>
<dbReference type="SUPFAM" id="SSF46785">
    <property type="entry name" value="Winged helix' DNA-binding domain"/>
    <property type="match status" value="1"/>
</dbReference>
<gene>
    <name evidence="1" type="primary">glcR_1</name>
    <name evidence="1" type="ORF">NCTC13193_00666</name>
</gene>
<name>A0A0F7HBF3_SERFO</name>
<accession>A0A0F7HBF3</accession>
<dbReference type="KEGG" id="sfw:WN53_11170"/>
<dbReference type="GO" id="GO:0003700">
    <property type="term" value="F:DNA-binding transcription factor activity"/>
    <property type="evidence" value="ECO:0007669"/>
    <property type="project" value="InterPro"/>
</dbReference>
<dbReference type="STRING" id="47917.AV650_06415"/>
<evidence type="ECO:0000313" key="1">
    <source>
        <dbReference type="EMBL" id="VEI63134.1"/>
    </source>
</evidence>
<dbReference type="InterPro" id="IPR014036">
    <property type="entry name" value="DeoR-like_C"/>
</dbReference>
<dbReference type="Gene3D" id="1.10.10.10">
    <property type="entry name" value="Winged helix-like DNA-binding domain superfamily/Winged helix DNA-binding domain"/>
    <property type="match status" value="1"/>
</dbReference>
<proteinExistence type="predicted"/>